<dbReference type="EMBL" id="JAWWNJ010000170">
    <property type="protein sequence ID" value="KAK6977327.1"/>
    <property type="molecule type" value="Genomic_DNA"/>
</dbReference>
<dbReference type="InterPro" id="IPR011990">
    <property type="entry name" value="TPR-like_helical_dom_sf"/>
</dbReference>
<feature type="domain" description="CHAT" evidence="1">
    <location>
        <begin position="729"/>
        <end position="1009"/>
    </location>
</feature>
<evidence type="ECO:0000313" key="3">
    <source>
        <dbReference type="Proteomes" id="UP001362999"/>
    </source>
</evidence>
<reference evidence="2 3" key="1">
    <citation type="journal article" date="2024" name="J Genomics">
        <title>Draft genome sequencing and assembly of Favolaschia claudopus CIRM-BRFM 2984 isolated from oak limbs.</title>
        <authorList>
            <person name="Navarro D."/>
            <person name="Drula E."/>
            <person name="Chaduli D."/>
            <person name="Cazenave R."/>
            <person name="Ahrendt S."/>
            <person name="Wang J."/>
            <person name="Lipzen A."/>
            <person name="Daum C."/>
            <person name="Barry K."/>
            <person name="Grigoriev I.V."/>
            <person name="Favel A."/>
            <person name="Rosso M.N."/>
            <person name="Martin F."/>
        </authorList>
    </citation>
    <scope>NUCLEOTIDE SEQUENCE [LARGE SCALE GENOMIC DNA]</scope>
    <source>
        <strain evidence="2 3">CIRM-BRFM 2984</strain>
    </source>
</reference>
<dbReference type="InterPro" id="IPR024983">
    <property type="entry name" value="CHAT_dom"/>
</dbReference>
<dbReference type="SUPFAM" id="SSF48452">
    <property type="entry name" value="TPR-like"/>
    <property type="match status" value="1"/>
</dbReference>
<dbReference type="Pfam" id="PF12770">
    <property type="entry name" value="CHAT"/>
    <property type="match status" value="1"/>
</dbReference>
<keyword evidence="3" id="KW-1185">Reference proteome</keyword>
<evidence type="ECO:0000313" key="2">
    <source>
        <dbReference type="EMBL" id="KAK6977327.1"/>
    </source>
</evidence>
<dbReference type="Proteomes" id="UP001362999">
    <property type="component" value="Unassembled WGS sequence"/>
</dbReference>
<name>A0AAV9ZBW1_9AGAR</name>
<evidence type="ECO:0000259" key="1">
    <source>
        <dbReference type="Pfam" id="PF12770"/>
    </source>
</evidence>
<dbReference type="AlphaFoldDB" id="A0AAV9ZBW1"/>
<sequence length="1010" mass="111952">MSELQTLHVESLEYPHEDLPDGMKMFAQLIIEDYIWLQTLAVDSQSDGRSWKLRPECSIFRITLLRQSEMGGTRLLGYTEIQRDRILELETSKIVIHGYNPDFVCQLRTVNTDGPAQRLTATFATSWSLSHNIPPIYDMLDSKNSLQIWLMHERVLLAGQDSEVRAQLMSVLGNISLEKYKASNFIQDLSQAICAHADAVRDKFSHNGENTLLEHFQRLGTSLLHRYVQLGDLGDLNQAITHLEASVELLPDDHPDKPSWLHNLGVSLRSRFDHVGDFADLNKAFTHSTAAVDLTPEGHPNKPTYLNGLGSTVGYRFECSGDIDDLNRAITYLEAAVELTPNGHLDTPIQLKNLGIFLLNRFAQVGDLVDLNQGITHLEAAVHHTPAGHRDKPSRLGILGSALVQRFKRLGDLDDLNRSITSYCQKLLHSYSLAACSPSGTALARSHAAGIWAKFTHSFQPSPELKAYATAIDLLPELAWPALSISDRHHHLLKILTVRTLARDAAAAAIAAGNLQKAVEWLEQGRTIIWGQFLGLRTPVDDLNQSHPRLAEQFITLSRTLEMAGTRKSSIIDSPTPHQATVMPKDFHEIALQRNHVLDQIRKLPGFEQFLLPKSISQLSHAAKSGPVVILNISEYRCDGLILLPDLKEEVIHAEELAGLLKSTLGTTGRIERLLEETVDVPPGNSILSDVKEFNELLKFIQGTTGRVDRLQGCREGNLTPDQSFSHILSELWIKIVQPILKAIAINSPTHDPGHIWWCPTGPLAFLPIHAAGLYDEDKSFGSKLSDFVISSYTPSLSALIEGHRQRLESQPELQLLALSQPSATGQSHIPGTQEEVKYIQEQAIGKLDVLCLDEQSATPDNVRKAMRDCRWVHFACHGVQHPTPTESALLLAGSSRLTLSDIIQLELPNADLAFLSACETATGSSKLQDEAVHLTAGMLLAGYRSVIGTMWTIQDNDAPQVARDVYAHLLQTSPPDPRQSAKALHIAVQNLQKQGKSFLHWVPFVHFGV</sequence>
<comment type="caution">
    <text evidence="2">The sequence shown here is derived from an EMBL/GenBank/DDBJ whole genome shotgun (WGS) entry which is preliminary data.</text>
</comment>
<gene>
    <name evidence="2" type="ORF">R3P38DRAFT_3334984</name>
</gene>
<dbReference type="Gene3D" id="1.25.40.10">
    <property type="entry name" value="Tetratricopeptide repeat domain"/>
    <property type="match status" value="1"/>
</dbReference>
<protein>
    <submittedName>
        <fullName evidence="2">CHAT domain-containing protein</fullName>
    </submittedName>
</protein>
<organism evidence="2 3">
    <name type="scientific">Favolaschia claudopus</name>
    <dbReference type="NCBI Taxonomy" id="2862362"/>
    <lineage>
        <taxon>Eukaryota</taxon>
        <taxon>Fungi</taxon>
        <taxon>Dikarya</taxon>
        <taxon>Basidiomycota</taxon>
        <taxon>Agaricomycotina</taxon>
        <taxon>Agaricomycetes</taxon>
        <taxon>Agaricomycetidae</taxon>
        <taxon>Agaricales</taxon>
        <taxon>Marasmiineae</taxon>
        <taxon>Mycenaceae</taxon>
        <taxon>Favolaschia</taxon>
    </lineage>
</organism>
<proteinExistence type="predicted"/>
<accession>A0AAV9ZBW1</accession>